<feature type="transmembrane region" description="Helical" evidence="1">
    <location>
        <begin position="298"/>
        <end position="314"/>
    </location>
</feature>
<feature type="transmembrane region" description="Helical" evidence="1">
    <location>
        <begin position="272"/>
        <end position="292"/>
    </location>
</feature>
<proteinExistence type="predicted"/>
<organism evidence="2 3">
    <name type="scientific">Candidatus Nomurabacteria bacterium GW2011_GWB1_37_5</name>
    <dbReference type="NCBI Taxonomy" id="1618742"/>
    <lineage>
        <taxon>Bacteria</taxon>
        <taxon>Candidatus Nomuraibacteriota</taxon>
    </lineage>
</organism>
<feature type="transmembrane region" description="Helical" evidence="1">
    <location>
        <begin position="346"/>
        <end position="368"/>
    </location>
</feature>
<feature type="transmembrane region" description="Helical" evidence="1">
    <location>
        <begin position="77"/>
        <end position="95"/>
    </location>
</feature>
<dbReference type="AlphaFoldDB" id="A0A0G0K1E9"/>
<gene>
    <name evidence="2" type="ORF">US50_C0047G0003</name>
</gene>
<dbReference type="GO" id="GO:0005886">
    <property type="term" value="C:plasma membrane"/>
    <property type="evidence" value="ECO:0007669"/>
    <property type="project" value="UniProtKB-SubCell"/>
</dbReference>
<name>A0A0G0K1E9_9BACT</name>
<keyword evidence="1" id="KW-0812">Transmembrane</keyword>
<accession>A0A0G0K1E9</accession>
<dbReference type="Proteomes" id="UP000033876">
    <property type="component" value="Unassembled WGS sequence"/>
</dbReference>
<evidence type="ECO:0000313" key="3">
    <source>
        <dbReference type="Proteomes" id="UP000033876"/>
    </source>
</evidence>
<feature type="transmembrane region" description="Helical" evidence="1">
    <location>
        <begin position="142"/>
        <end position="159"/>
    </location>
</feature>
<evidence type="ECO:0000313" key="2">
    <source>
        <dbReference type="EMBL" id="KKQ34476.1"/>
    </source>
</evidence>
<protein>
    <recommendedName>
        <fullName evidence="4">Glycosyltransferase RgtA/B/C/D-like domain-containing protein</fullName>
    </recommendedName>
</protein>
<keyword evidence="1" id="KW-0472">Membrane</keyword>
<feature type="transmembrane region" description="Helical" evidence="1">
    <location>
        <begin position="235"/>
        <end position="260"/>
    </location>
</feature>
<dbReference type="Pfam" id="PF26314">
    <property type="entry name" value="MptA_B_family"/>
    <property type="match status" value="1"/>
</dbReference>
<comment type="caution">
    <text evidence="2">The sequence shown here is derived from an EMBL/GenBank/DDBJ whole genome shotgun (WGS) entry which is preliminary data.</text>
</comment>
<feature type="transmembrane region" description="Helical" evidence="1">
    <location>
        <begin position="165"/>
        <end position="187"/>
    </location>
</feature>
<feature type="transmembrane region" description="Helical" evidence="1">
    <location>
        <begin position="6"/>
        <end position="25"/>
    </location>
</feature>
<reference evidence="2 3" key="1">
    <citation type="journal article" date="2015" name="Nature">
        <title>rRNA introns, odd ribosomes, and small enigmatic genomes across a large radiation of phyla.</title>
        <authorList>
            <person name="Brown C.T."/>
            <person name="Hug L.A."/>
            <person name="Thomas B.C."/>
            <person name="Sharon I."/>
            <person name="Castelle C.J."/>
            <person name="Singh A."/>
            <person name="Wilkins M.J."/>
            <person name="Williams K.H."/>
            <person name="Banfield J.F."/>
        </authorList>
    </citation>
    <scope>NUCLEOTIDE SEQUENCE [LARGE SCALE GENOMIC DNA]</scope>
</reference>
<keyword evidence="1" id="KW-1133">Transmembrane helix</keyword>
<evidence type="ECO:0000256" key="1">
    <source>
        <dbReference type="SAM" id="Phobius"/>
    </source>
</evidence>
<feature type="transmembrane region" description="Helical" evidence="1">
    <location>
        <begin position="46"/>
        <end position="71"/>
    </location>
</feature>
<evidence type="ECO:0008006" key="4">
    <source>
        <dbReference type="Google" id="ProtNLM"/>
    </source>
</evidence>
<sequence length="372" mass="43445">MTFIILSIIYGVLLSGITLFSWGFVDANMPLSTLPFLYNLVIRQRSLATTVYVVLQMLLFGWYIVLLVLTYRRRVSLKQLIILIGITMSILYFAFPGFSYDLFNYIATAKVTYYYRENPWLVMPIEIPNEPMLRFLHASNKVALYGPSWILLTAIPHFLGLNNLFITIFLFKALVFSFYAALIWQIWKISKSAFALAFLALNPLVTIETLVSGHNDVVMMFLALWAMILLQKRRVFWATLVLFASIFIKGATIALTPIFFWAVIRQQRKQKIVWDNVWFWASISMYVIFFFSSLREEIYAWYLIWPLTFVVLMPKWSILHAITLGFSFGLPLRLAPFLYFRNWGRITPFIKKFVTFIPPALAGFVYAIHKKR</sequence>
<dbReference type="GO" id="GO:0016758">
    <property type="term" value="F:hexosyltransferase activity"/>
    <property type="evidence" value="ECO:0007669"/>
    <property type="project" value="InterPro"/>
</dbReference>
<dbReference type="EMBL" id="LBTF01000047">
    <property type="protein sequence ID" value="KKQ34476.1"/>
    <property type="molecule type" value="Genomic_DNA"/>
</dbReference>